<feature type="domain" description="VWFA" evidence="2">
    <location>
        <begin position="552"/>
        <end position="692"/>
    </location>
</feature>
<dbReference type="PANTHER" id="PTHR46478">
    <property type="entry name" value="VON WILLEBRAND FACTOR A DOMAIN-CONTAINING PROTEIN 3A"/>
    <property type="match status" value="1"/>
</dbReference>
<feature type="region of interest" description="Disordered" evidence="1">
    <location>
        <begin position="1"/>
        <end position="63"/>
    </location>
</feature>
<dbReference type="Proteomes" id="UP000596742">
    <property type="component" value="Unassembled WGS sequence"/>
</dbReference>
<dbReference type="InterPro" id="IPR036465">
    <property type="entry name" value="vWFA_dom_sf"/>
</dbReference>
<name>A0A8B6BS30_MYTGA</name>
<dbReference type="PANTHER" id="PTHR46478:SF1">
    <property type="entry name" value="VON WILLEBRAND FACTOR A DOMAIN-CONTAINING PROTEIN 3A"/>
    <property type="match status" value="1"/>
</dbReference>
<organism evidence="3 4">
    <name type="scientific">Mytilus galloprovincialis</name>
    <name type="common">Mediterranean mussel</name>
    <dbReference type="NCBI Taxonomy" id="29158"/>
    <lineage>
        <taxon>Eukaryota</taxon>
        <taxon>Metazoa</taxon>
        <taxon>Spiralia</taxon>
        <taxon>Lophotrochozoa</taxon>
        <taxon>Mollusca</taxon>
        <taxon>Bivalvia</taxon>
        <taxon>Autobranchia</taxon>
        <taxon>Pteriomorphia</taxon>
        <taxon>Mytilida</taxon>
        <taxon>Mytiloidea</taxon>
        <taxon>Mytilidae</taxon>
        <taxon>Mytilinae</taxon>
        <taxon>Mytilus</taxon>
    </lineage>
</organism>
<feature type="region of interest" description="Disordered" evidence="1">
    <location>
        <begin position="896"/>
        <end position="933"/>
    </location>
</feature>
<evidence type="ECO:0000313" key="3">
    <source>
        <dbReference type="EMBL" id="VDH94720.1"/>
    </source>
</evidence>
<evidence type="ECO:0000259" key="2">
    <source>
        <dbReference type="Pfam" id="PF13768"/>
    </source>
</evidence>
<dbReference type="CDD" id="cd00198">
    <property type="entry name" value="vWFA"/>
    <property type="match status" value="1"/>
</dbReference>
<evidence type="ECO:0000313" key="4">
    <source>
        <dbReference type="Proteomes" id="UP000596742"/>
    </source>
</evidence>
<feature type="compositionally biased region" description="Basic and acidic residues" evidence="1">
    <location>
        <begin position="28"/>
        <end position="39"/>
    </location>
</feature>
<keyword evidence="4" id="KW-1185">Reference proteome</keyword>
<proteinExistence type="predicted"/>
<reference evidence="3" key="1">
    <citation type="submission" date="2018-11" db="EMBL/GenBank/DDBJ databases">
        <authorList>
            <person name="Alioto T."/>
            <person name="Alioto T."/>
        </authorList>
    </citation>
    <scope>NUCLEOTIDE SEQUENCE</scope>
</reference>
<dbReference type="AlphaFoldDB" id="A0A8B6BS30"/>
<evidence type="ECO:0000256" key="1">
    <source>
        <dbReference type="SAM" id="MobiDB-lite"/>
    </source>
</evidence>
<dbReference type="EMBL" id="UYJE01000635">
    <property type="protein sequence ID" value="VDH94720.1"/>
    <property type="molecule type" value="Genomic_DNA"/>
</dbReference>
<feature type="compositionally biased region" description="Acidic residues" evidence="1">
    <location>
        <begin position="40"/>
        <end position="63"/>
    </location>
</feature>
<dbReference type="Gene3D" id="3.40.50.410">
    <property type="entry name" value="von Willebrand factor, type A domain"/>
    <property type="match status" value="2"/>
</dbReference>
<dbReference type="Pfam" id="PF13768">
    <property type="entry name" value="VWA_3"/>
    <property type="match status" value="2"/>
</dbReference>
<dbReference type="InterPro" id="IPR002035">
    <property type="entry name" value="VWF_A"/>
</dbReference>
<accession>A0A8B6BS30</accession>
<feature type="domain" description="VWFA" evidence="2">
    <location>
        <begin position="207"/>
        <end position="362"/>
    </location>
</feature>
<feature type="compositionally biased region" description="Basic and acidic residues" evidence="1">
    <location>
        <begin position="919"/>
        <end position="933"/>
    </location>
</feature>
<dbReference type="SUPFAM" id="SSF53300">
    <property type="entry name" value="vWA-like"/>
    <property type="match status" value="2"/>
</dbReference>
<dbReference type="OrthoDB" id="299997at2759"/>
<sequence length="933" mass="106055">MDNIFGNSGFGGSGQRRIYPLQEDSGEENYKEKGEKEVLTDDEPPGEEEFEVSELDEDEEDDDDEINELLKDIPDEKEIVWVNPTTKNAKAPHPLAITNVNQTRDLLRLQHAEAALQADLQTSEEWLKSHSIEYMKLTLKDLVDKGKVSGLKPDHKTGKAVQHIQFDAYDVNEFEYKLNVAIEQFTKRIKWNLQGSRRIFGNLRAKRLAVVVDMSDANAGFGRLQTLQENLVHLLDEQLSKATSVYLMSFGTDIDPLWPVSRDVNIRIIEEGKEWVLRIRQSGGCNLLKAMKHVMKLKDIDSVLLISGSVPDQTTEVLCDYIHQMGVGQHIELNCVAYDCSNQLTNLTLRNLAEASGGSYHCYTASCEEQIYTGTEISVILKEIQKAQDVINKIKEMRQGMMGSALVSIINEISTEVSKLPQSRFLPRPPGHDLQLKIEVPKFLARCSIEWIKQHGLKARKLDLYQVLAPNAYSYKEEFIPVIKKAVQSQVHEKAMVQFQWHDGSMKNVHVDMTQLFEYQKQLNSGVGLYEKRIDWLATGSRRIFGTVVDKNVVILIDMSVSNVNYLVHIQHSIRLLMEQQMANKKFFNVIAFGSKAVAWKPTMMKPTEQNLQAAWKWILDLQCGGSRNFLSAFKLAVENEEEIKHKIIPEGIYLFTSGVPDQSQDMCMSYIEQATSGRGMKLHCILFNVDDYDANGAIPGRYANITRTGECLRNMAHCSGGRFHWFRETGIIESDDIQYITTEIDKAMNFSRKVQILIDSVKKKYRNRYNHPYMDDIKALPAPDKIRKTGPSAIPCDYSSPHLTWGGRTTLPGNDAKVERYKSAQSKDNKGPESVMLALRDSMPLEGEFSRSGYSREGLKSPVVVAKRKPVDLYIDTERKVGDRRVVRVPYRYSRQHEMGKSIGSTHSDDDDAAAGARKREMRLNTRKERNG</sequence>
<comment type="caution">
    <text evidence="3">The sequence shown here is derived from an EMBL/GenBank/DDBJ whole genome shotgun (WGS) entry which is preliminary data.</text>
</comment>
<gene>
    <name evidence="3" type="ORF">MGAL_10B036222</name>
</gene>
<protein>
    <recommendedName>
        <fullName evidence="2">VWFA domain-containing protein</fullName>
    </recommendedName>
</protein>